<reference evidence="2" key="1">
    <citation type="submission" date="2020-05" db="EMBL/GenBank/DDBJ databases">
        <title>Evolutionary and genomic comparisons of hybrid uninucleate and nonhybrid Rhizoctonia fungi.</title>
        <authorList>
            <person name="Li C."/>
            <person name="Chen X."/>
        </authorList>
    </citation>
    <scope>NUCLEOTIDE SEQUENCE</scope>
    <source>
        <strain evidence="2">AG-1 IA</strain>
    </source>
</reference>
<evidence type="ECO:0000313" key="2">
    <source>
        <dbReference type="EMBL" id="QRW22849.1"/>
    </source>
</evidence>
<sequence length="689" mass="77989">MSRFTDILDMSMTAGRVQILTNFPVEVIISILHHCHYRTILRFSMSTVAYRAGSQRIGNASIDRSANANVDYRLILQELKDYQDAWLNLRLGPESVKSLPALDDSPVHHLRDGKYIGIFHERTPGDGQVGVYRPFDHIQVADLNTLALPPPLKLREFHAFTADPKQNLTVLIEYDGQWFMFQHIYIHFYDITTGQPHPLAHFPILTVQLTEFSESTVPAYGGSRAIVMGDLLIVSLLGHGSANILIWNWQRGTLLGQIQHMTRCERPIFLDRNHLVLCSFIPPSNSQLDSAREDQIGLLVYRIPSLATGKPQYPPTNPVKIYTANHIRINPMLVAEFPKVQPMYKITMYETEEPLALPGDLVFNKSAEVGLTDRTNPIIILPYYSIFVNTNFIINYLSDNSSKGCARIPWAHWGPASTRWFSNGELSSAVTRGGFDVPYPHGSLHLGYAKENTGFTPTLTTHEFNPQIVRRHMLSSNNKERFDENNYGSGCTVDDHPKNSSSSNAGTNIYREPPKVVAESTVMHIGFEHPIESNLPYLIGPGVELENPYRCVVWRIHNDYLVGTTCRKAYKVLRESISLQLHIELEVNGLEIASIDQSSNAGPDYRSILRELKGYQDAWVNLRFEPEPIKHLSKLEGHRLHKLRHQTHFGAFYQPTHENDGASRYSGPFDHIQIAKLDSLAAPIALRFI</sequence>
<protein>
    <submittedName>
        <fullName evidence="2">F-box protein</fullName>
    </submittedName>
</protein>
<dbReference type="EMBL" id="CP059666">
    <property type="protein sequence ID" value="QRW22849.1"/>
    <property type="molecule type" value="Genomic_DNA"/>
</dbReference>
<organism evidence="2 3">
    <name type="scientific">Rhizoctonia solani</name>
    <dbReference type="NCBI Taxonomy" id="456999"/>
    <lineage>
        <taxon>Eukaryota</taxon>
        <taxon>Fungi</taxon>
        <taxon>Dikarya</taxon>
        <taxon>Basidiomycota</taxon>
        <taxon>Agaricomycotina</taxon>
        <taxon>Agaricomycetes</taxon>
        <taxon>Cantharellales</taxon>
        <taxon>Ceratobasidiaceae</taxon>
        <taxon>Rhizoctonia</taxon>
    </lineage>
</organism>
<feature type="region of interest" description="Disordered" evidence="1">
    <location>
        <begin position="489"/>
        <end position="509"/>
    </location>
</feature>
<dbReference type="KEGG" id="rsx:RhiXN_07885"/>
<name>A0A8H8NZL8_9AGAM</name>
<dbReference type="Proteomes" id="UP000650533">
    <property type="component" value="Chromosome 9"/>
</dbReference>
<evidence type="ECO:0000256" key="1">
    <source>
        <dbReference type="SAM" id="MobiDB-lite"/>
    </source>
</evidence>
<accession>A0A8H8NZL8</accession>
<dbReference type="GeneID" id="67030164"/>
<dbReference type="AlphaFoldDB" id="A0A8H8NZL8"/>
<proteinExistence type="predicted"/>
<dbReference type="RefSeq" id="XP_043183086.1">
    <property type="nucleotide sequence ID" value="XM_043327701.1"/>
</dbReference>
<gene>
    <name evidence="2" type="ORF">RhiXN_07885</name>
</gene>
<evidence type="ECO:0000313" key="3">
    <source>
        <dbReference type="Proteomes" id="UP000650533"/>
    </source>
</evidence>